<sequence>MTLLSNIVRTNILKKSIFRTYSSLGPAAATERLAIPKDPIINSKKFPEYDVIYSFDSITNVGLLNRMKLRSTILFGVGFPIANGLEVMNLLPTDGSLGFAVIAGSVAFFCHGIGLFCTNVIGYIYAKKNSDQLKISYVGYFGKRHDIDTTYDDVWFPETKHKLFPLFNKVSIDNLKLNLKIFVDGKVIDEAKYMKLYTR</sequence>
<evidence type="ECO:0000256" key="9">
    <source>
        <dbReference type="SAM" id="Phobius"/>
    </source>
</evidence>
<dbReference type="PANTHER" id="PTHR13603:SF1">
    <property type="entry name" value="TRANSMEMBRANE PROTEIN 186"/>
    <property type="match status" value="1"/>
</dbReference>
<evidence type="ECO:0000256" key="5">
    <source>
        <dbReference type="ARBA" id="ARBA00022792"/>
    </source>
</evidence>
<dbReference type="GO" id="GO:0005743">
    <property type="term" value="C:mitochondrial inner membrane"/>
    <property type="evidence" value="ECO:0007669"/>
    <property type="project" value="UniProtKB-SubCell"/>
</dbReference>
<evidence type="ECO:0000256" key="4">
    <source>
        <dbReference type="ARBA" id="ARBA00022692"/>
    </source>
</evidence>
<reference evidence="10 11" key="1">
    <citation type="submission" date="2020-08" db="EMBL/GenBank/DDBJ databases">
        <title>Aphidius gifuensis genome sequencing and assembly.</title>
        <authorList>
            <person name="Du Z."/>
        </authorList>
    </citation>
    <scope>NUCLEOTIDE SEQUENCE [LARGE SCALE GENOMIC DNA]</scope>
    <source>
        <strain evidence="10">YNYX2018</strain>
        <tissue evidence="10">Adults</tissue>
    </source>
</reference>
<gene>
    <name evidence="10" type="ORF">HCN44_005885</name>
</gene>
<keyword evidence="8 9" id="KW-0472">Membrane</keyword>
<comment type="caution">
    <text evidence="10">The sequence shown here is derived from an EMBL/GenBank/DDBJ whole genome shotgun (WGS) entry which is preliminary data.</text>
</comment>
<dbReference type="OrthoDB" id="6147888at2759"/>
<proteinExistence type="inferred from homology"/>
<dbReference type="PANTHER" id="PTHR13603">
    <property type="entry name" value="TRANSMEMBRANE PROTEIN 186"/>
    <property type="match status" value="1"/>
</dbReference>
<evidence type="ECO:0000256" key="6">
    <source>
        <dbReference type="ARBA" id="ARBA00022989"/>
    </source>
</evidence>
<evidence type="ECO:0000256" key="8">
    <source>
        <dbReference type="ARBA" id="ARBA00023136"/>
    </source>
</evidence>
<feature type="transmembrane region" description="Helical" evidence="9">
    <location>
        <begin position="97"/>
        <end position="126"/>
    </location>
</feature>
<dbReference type="InterPro" id="IPR026571">
    <property type="entry name" value="Tmem186"/>
</dbReference>
<evidence type="ECO:0000313" key="11">
    <source>
        <dbReference type="Proteomes" id="UP000639338"/>
    </source>
</evidence>
<keyword evidence="11" id="KW-1185">Reference proteome</keyword>
<evidence type="ECO:0000313" key="10">
    <source>
        <dbReference type="EMBL" id="KAF7993104.1"/>
    </source>
</evidence>
<comment type="subcellular location">
    <subcellularLocation>
        <location evidence="1">Mitochondrion inner membrane</location>
        <topology evidence="1">Multi-pass membrane protein</topology>
    </subcellularLocation>
</comment>
<evidence type="ECO:0000256" key="3">
    <source>
        <dbReference type="ARBA" id="ARBA00014604"/>
    </source>
</evidence>
<evidence type="ECO:0000256" key="1">
    <source>
        <dbReference type="ARBA" id="ARBA00004448"/>
    </source>
</evidence>
<keyword evidence="7" id="KW-0496">Mitochondrion</keyword>
<dbReference type="Proteomes" id="UP000639338">
    <property type="component" value="Unassembled WGS sequence"/>
</dbReference>
<comment type="similarity">
    <text evidence="2">Belongs to the TMEM186 family.</text>
</comment>
<protein>
    <recommendedName>
        <fullName evidence="3">Transmembrane protein 186</fullName>
    </recommendedName>
</protein>
<evidence type="ECO:0000256" key="2">
    <source>
        <dbReference type="ARBA" id="ARBA00007020"/>
    </source>
</evidence>
<accession>A0A835CQP5</accession>
<keyword evidence="4 9" id="KW-0812">Transmembrane</keyword>
<organism evidence="10 11">
    <name type="scientific">Aphidius gifuensis</name>
    <name type="common">Parasitoid wasp</name>
    <dbReference type="NCBI Taxonomy" id="684658"/>
    <lineage>
        <taxon>Eukaryota</taxon>
        <taxon>Metazoa</taxon>
        <taxon>Ecdysozoa</taxon>
        <taxon>Arthropoda</taxon>
        <taxon>Hexapoda</taxon>
        <taxon>Insecta</taxon>
        <taxon>Pterygota</taxon>
        <taxon>Neoptera</taxon>
        <taxon>Endopterygota</taxon>
        <taxon>Hymenoptera</taxon>
        <taxon>Apocrita</taxon>
        <taxon>Ichneumonoidea</taxon>
        <taxon>Braconidae</taxon>
        <taxon>Aphidiinae</taxon>
        <taxon>Aphidius</taxon>
    </lineage>
</organism>
<keyword evidence="5" id="KW-0999">Mitochondrion inner membrane</keyword>
<name>A0A835CQP5_APHGI</name>
<keyword evidence="6 9" id="KW-1133">Transmembrane helix</keyword>
<dbReference type="EMBL" id="JACMRX010000003">
    <property type="protein sequence ID" value="KAF7993104.1"/>
    <property type="molecule type" value="Genomic_DNA"/>
</dbReference>
<dbReference type="AlphaFoldDB" id="A0A835CQP5"/>
<feature type="transmembrane region" description="Helical" evidence="9">
    <location>
        <begin position="73"/>
        <end position="91"/>
    </location>
</feature>
<evidence type="ECO:0000256" key="7">
    <source>
        <dbReference type="ARBA" id="ARBA00023128"/>
    </source>
</evidence>